<dbReference type="InParanoid" id="A0A194RC74"/>
<dbReference type="Proteomes" id="UP000053240">
    <property type="component" value="Unassembled WGS sequence"/>
</dbReference>
<accession>A0A194RC74</accession>
<proteinExistence type="predicted"/>
<protein>
    <submittedName>
        <fullName evidence="1">Uncharacterized protein</fullName>
    </submittedName>
</protein>
<dbReference type="AlphaFoldDB" id="A0A194RC74"/>
<sequence length="174" mass="18740">MGFETEKRTKNSTKVDGQSCLVTRRYDDVKCAGGTVSLHAGAASPPHTICASGAEGAARGKAGRRGTGARGRAGNYSLSFVLLSPQYGSFLGSDSDKERIHMYDSTRGNTRVRACPTDPHAHAVPCAHSHMNTFHRTDGDNAFLSRNESDIFRTECAFMTVRLPTIKSTLDLSS</sequence>
<keyword evidence="2" id="KW-1185">Reference proteome</keyword>
<dbReference type="EMBL" id="KQ460367">
    <property type="protein sequence ID" value="KPJ15443.1"/>
    <property type="molecule type" value="Genomic_DNA"/>
</dbReference>
<organism evidence="1 2">
    <name type="scientific">Papilio machaon</name>
    <name type="common">Old World swallowtail butterfly</name>
    <dbReference type="NCBI Taxonomy" id="76193"/>
    <lineage>
        <taxon>Eukaryota</taxon>
        <taxon>Metazoa</taxon>
        <taxon>Ecdysozoa</taxon>
        <taxon>Arthropoda</taxon>
        <taxon>Hexapoda</taxon>
        <taxon>Insecta</taxon>
        <taxon>Pterygota</taxon>
        <taxon>Neoptera</taxon>
        <taxon>Endopterygota</taxon>
        <taxon>Lepidoptera</taxon>
        <taxon>Glossata</taxon>
        <taxon>Ditrysia</taxon>
        <taxon>Papilionoidea</taxon>
        <taxon>Papilionidae</taxon>
        <taxon>Papilioninae</taxon>
        <taxon>Papilio</taxon>
    </lineage>
</organism>
<reference evidence="1 2" key="1">
    <citation type="journal article" date="2015" name="Nat. Commun.">
        <title>Outbred genome sequencing and CRISPR/Cas9 gene editing in butterflies.</title>
        <authorList>
            <person name="Li X."/>
            <person name="Fan D."/>
            <person name="Zhang W."/>
            <person name="Liu G."/>
            <person name="Zhang L."/>
            <person name="Zhao L."/>
            <person name="Fang X."/>
            <person name="Chen L."/>
            <person name="Dong Y."/>
            <person name="Chen Y."/>
            <person name="Ding Y."/>
            <person name="Zhao R."/>
            <person name="Feng M."/>
            <person name="Zhu Y."/>
            <person name="Feng Y."/>
            <person name="Jiang X."/>
            <person name="Zhu D."/>
            <person name="Xiang H."/>
            <person name="Feng X."/>
            <person name="Li S."/>
            <person name="Wang J."/>
            <person name="Zhang G."/>
            <person name="Kronforst M.R."/>
            <person name="Wang W."/>
        </authorList>
    </citation>
    <scope>NUCLEOTIDE SEQUENCE [LARGE SCALE GENOMIC DNA]</scope>
    <source>
        <strain evidence="1">Ya'a_city_454_Pm</strain>
        <tissue evidence="1">Whole body</tissue>
    </source>
</reference>
<name>A0A194RC74_PAPMA</name>
<gene>
    <name evidence="1" type="ORF">RR48_09372</name>
</gene>
<evidence type="ECO:0000313" key="1">
    <source>
        <dbReference type="EMBL" id="KPJ15443.1"/>
    </source>
</evidence>
<evidence type="ECO:0000313" key="2">
    <source>
        <dbReference type="Proteomes" id="UP000053240"/>
    </source>
</evidence>